<dbReference type="Proteomes" id="UP000708148">
    <property type="component" value="Unassembled WGS sequence"/>
</dbReference>
<feature type="domain" description="GST C-terminal" evidence="2">
    <location>
        <begin position="82"/>
        <end position="204"/>
    </location>
</feature>
<dbReference type="Gene3D" id="1.20.1050.10">
    <property type="match status" value="1"/>
</dbReference>
<dbReference type="SFLD" id="SFLDG01205">
    <property type="entry name" value="AMPS.1"/>
    <property type="match status" value="1"/>
</dbReference>
<dbReference type="Pfam" id="PF02798">
    <property type="entry name" value="GST_N"/>
    <property type="match status" value="1"/>
</dbReference>
<dbReference type="AlphaFoldDB" id="A0A8S1J3G6"/>
<feature type="domain" description="GST N-terminal" evidence="1">
    <location>
        <begin position="3"/>
        <end position="80"/>
    </location>
</feature>
<accession>A0A8S1J3G6</accession>
<dbReference type="InterPro" id="IPR050213">
    <property type="entry name" value="GST_superfamily"/>
</dbReference>
<dbReference type="OrthoDB" id="414243at2759"/>
<sequence>MAPSLKVTYFNFAGRAEPIRLALTIGGIDFEDQRLSFPEFGAMKPSLPFGQLPVMEIDGEQIAQGPALLRYAGKLAGMEPQDPLAALRVDEMVLAMHDVVALFTPSILEPDMEKKLEMRIALVEETLPKWFGMIERRIAGGGKEYCAGDSLSVADLSLYNFVKWMRTGTLDGVPATIMDAYPATCAVADRVAEHPKVKEWNETH</sequence>
<dbReference type="PROSITE" id="PS50404">
    <property type="entry name" value="GST_NTER"/>
    <property type="match status" value="1"/>
</dbReference>
<dbReference type="InterPro" id="IPR036249">
    <property type="entry name" value="Thioredoxin-like_sf"/>
</dbReference>
<dbReference type="PANTHER" id="PTHR11571">
    <property type="entry name" value="GLUTATHIONE S-TRANSFERASE"/>
    <property type="match status" value="1"/>
</dbReference>
<dbReference type="Pfam" id="PF14497">
    <property type="entry name" value="GST_C_3"/>
    <property type="match status" value="1"/>
</dbReference>
<dbReference type="InterPro" id="IPR010987">
    <property type="entry name" value="Glutathione-S-Trfase_C-like"/>
</dbReference>
<dbReference type="EMBL" id="CAJHUC010001217">
    <property type="protein sequence ID" value="CAD7700303.1"/>
    <property type="molecule type" value="Genomic_DNA"/>
</dbReference>
<dbReference type="InterPro" id="IPR036282">
    <property type="entry name" value="Glutathione-S-Trfase_C_sf"/>
</dbReference>
<organism evidence="3 4">
    <name type="scientific">Ostreobium quekettii</name>
    <dbReference type="NCBI Taxonomy" id="121088"/>
    <lineage>
        <taxon>Eukaryota</taxon>
        <taxon>Viridiplantae</taxon>
        <taxon>Chlorophyta</taxon>
        <taxon>core chlorophytes</taxon>
        <taxon>Ulvophyceae</taxon>
        <taxon>TCBD clade</taxon>
        <taxon>Bryopsidales</taxon>
        <taxon>Ostreobineae</taxon>
        <taxon>Ostreobiaceae</taxon>
        <taxon>Ostreobium</taxon>
    </lineage>
</organism>
<dbReference type="SFLD" id="SFLDS00019">
    <property type="entry name" value="Glutathione_Transferase_(cytos"/>
    <property type="match status" value="1"/>
</dbReference>
<dbReference type="CDD" id="cd03039">
    <property type="entry name" value="GST_N_Sigma_like"/>
    <property type="match status" value="1"/>
</dbReference>
<evidence type="ECO:0000259" key="1">
    <source>
        <dbReference type="PROSITE" id="PS50404"/>
    </source>
</evidence>
<dbReference type="SUPFAM" id="SSF47616">
    <property type="entry name" value="GST C-terminal domain-like"/>
    <property type="match status" value="1"/>
</dbReference>
<evidence type="ECO:0000313" key="3">
    <source>
        <dbReference type="EMBL" id="CAD7700303.1"/>
    </source>
</evidence>
<evidence type="ECO:0000259" key="2">
    <source>
        <dbReference type="PROSITE" id="PS50405"/>
    </source>
</evidence>
<evidence type="ECO:0008006" key="5">
    <source>
        <dbReference type="Google" id="ProtNLM"/>
    </source>
</evidence>
<dbReference type="Gene3D" id="3.40.30.10">
    <property type="entry name" value="Glutaredoxin"/>
    <property type="match status" value="1"/>
</dbReference>
<comment type="caution">
    <text evidence="3">The sequence shown here is derived from an EMBL/GenBank/DDBJ whole genome shotgun (WGS) entry which is preliminary data.</text>
</comment>
<evidence type="ECO:0000313" key="4">
    <source>
        <dbReference type="Proteomes" id="UP000708148"/>
    </source>
</evidence>
<dbReference type="SFLD" id="SFLDG00363">
    <property type="entry name" value="AMPS_(cytGST):_Alpha-__Mu-__Pi"/>
    <property type="match status" value="1"/>
</dbReference>
<gene>
    <name evidence="3" type="ORF">OSTQU699_LOCUS5662</name>
</gene>
<dbReference type="GO" id="GO:0006749">
    <property type="term" value="P:glutathione metabolic process"/>
    <property type="evidence" value="ECO:0007669"/>
    <property type="project" value="TreeGrafter"/>
</dbReference>
<reference evidence="3" key="1">
    <citation type="submission" date="2020-12" db="EMBL/GenBank/DDBJ databases">
        <authorList>
            <person name="Iha C."/>
        </authorList>
    </citation>
    <scope>NUCLEOTIDE SEQUENCE</scope>
</reference>
<dbReference type="PROSITE" id="PS50405">
    <property type="entry name" value="GST_CTER"/>
    <property type="match status" value="1"/>
</dbReference>
<dbReference type="CDD" id="cd03192">
    <property type="entry name" value="GST_C_Sigma_like"/>
    <property type="match status" value="1"/>
</dbReference>
<dbReference type="InterPro" id="IPR040079">
    <property type="entry name" value="Glutathione_S-Trfase"/>
</dbReference>
<name>A0A8S1J3G6_9CHLO</name>
<keyword evidence="4" id="KW-1185">Reference proteome</keyword>
<dbReference type="InterPro" id="IPR004045">
    <property type="entry name" value="Glutathione_S-Trfase_N"/>
</dbReference>
<dbReference type="PANTHER" id="PTHR11571:SF252">
    <property type="entry name" value="GLUTATHIONE S-TRANSFERASE"/>
    <property type="match status" value="1"/>
</dbReference>
<dbReference type="SUPFAM" id="SSF52833">
    <property type="entry name" value="Thioredoxin-like"/>
    <property type="match status" value="1"/>
</dbReference>
<dbReference type="GO" id="GO:0004364">
    <property type="term" value="F:glutathione transferase activity"/>
    <property type="evidence" value="ECO:0007669"/>
    <property type="project" value="TreeGrafter"/>
</dbReference>
<protein>
    <recommendedName>
        <fullName evidence="5">Glutathione S-transferase</fullName>
    </recommendedName>
</protein>
<dbReference type="FunFam" id="1.20.1050.10:FF:000030">
    <property type="entry name" value="Glutathione S-transferase S1"/>
    <property type="match status" value="1"/>
</dbReference>
<proteinExistence type="predicted"/>
<dbReference type="InterPro" id="IPR004046">
    <property type="entry name" value="GST_C"/>
</dbReference>